<dbReference type="Proteomes" id="UP001056855">
    <property type="component" value="Chromosome"/>
</dbReference>
<name>A0A9E7SV79_9EURY</name>
<dbReference type="AlphaFoldDB" id="A0A9E7SV79"/>
<protein>
    <submittedName>
        <fullName evidence="1">Uncharacterized protein</fullName>
    </submittedName>
</protein>
<proteinExistence type="predicted"/>
<accession>A0A9E7SV79</accession>
<evidence type="ECO:0000313" key="1">
    <source>
        <dbReference type="EMBL" id="UTF52736.1"/>
    </source>
</evidence>
<keyword evidence="2" id="KW-1185">Reference proteome</keyword>
<reference evidence="1" key="1">
    <citation type="submission" date="2022-06" db="EMBL/GenBank/DDBJ databases">
        <title>Diverse halophilic archaea isolated from saline environments.</title>
        <authorList>
            <person name="Cui H.-L."/>
        </authorList>
    </citation>
    <scope>NUCLEOTIDE SEQUENCE</scope>
    <source>
        <strain evidence="1">WLHS1</strain>
    </source>
</reference>
<dbReference type="KEGG" id="sawl:NGM29_13215"/>
<evidence type="ECO:0000313" key="2">
    <source>
        <dbReference type="Proteomes" id="UP001056855"/>
    </source>
</evidence>
<dbReference type="RefSeq" id="WP_254156769.1">
    <property type="nucleotide sequence ID" value="NZ_CP100355.1"/>
</dbReference>
<dbReference type="EMBL" id="CP100355">
    <property type="protein sequence ID" value="UTF52736.1"/>
    <property type="molecule type" value="Genomic_DNA"/>
</dbReference>
<dbReference type="GeneID" id="73291023"/>
<sequence length="139" mass="16038">MSQSQTPTQKGIDDEPLELIRRAEHSRTTVRRIRELLEGDRCISTIKQGDWFSTIEHVRDETGVDLVLFSENRFGASVKGLDESGLWVVSASYDERVGFGKSKRPRWDVEDGLTFLQPDDPHPEFCRLEDAKARLEQYR</sequence>
<gene>
    <name evidence="1" type="ORF">NGM29_13215</name>
</gene>
<organism evidence="1 2">
    <name type="scientific">Natronosalvus rutilus</name>
    <dbReference type="NCBI Taxonomy" id="2953753"/>
    <lineage>
        <taxon>Archaea</taxon>
        <taxon>Methanobacteriati</taxon>
        <taxon>Methanobacteriota</taxon>
        <taxon>Stenosarchaea group</taxon>
        <taxon>Halobacteria</taxon>
        <taxon>Halobacteriales</taxon>
        <taxon>Natrialbaceae</taxon>
        <taxon>Natronosalvus</taxon>
    </lineage>
</organism>